<evidence type="ECO:0000313" key="2">
    <source>
        <dbReference type="EMBL" id="MDR5712444.1"/>
    </source>
</evidence>
<accession>A0ABU1FUV8</accession>
<dbReference type="EMBL" id="JAVKGT010000025">
    <property type="protein sequence ID" value="MDR5712444.1"/>
    <property type="molecule type" value="Genomic_DNA"/>
</dbReference>
<evidence type="ECO:0000313" key="3">
    <source>
        <dbReference type="Proteomes" id="UP001260872"/>
    </source>
</evidence>
<evidence type="ECO:0000256" key="1">
    <source>
        <dbReference type="SAM" id="Phobius"/>
    </source>
</evidence>
<feature type="transmembrane region" description="Helical" evidence="1">
    <location>
        <begin position="6"/>
        <end position="24"/>
    </location>
</feature>
<keyword evidence="3" id="KW-1185">Reference proteome</keyword>
<keyword evidence="1" id="KW-0812">Transmembrane</keyword>
<keyword evidence="1" id="KW-0472">Membrane</keyword>
<gene>
    <name evidence="2" type="ORF">RH857_09925</name>
</gene>
<name>A0ABU1FUV8_9MICC</name>
<keyword evidence="1" id="KW-1133">Transmembrane helix</keyword>
<reference evidence="3" key="1">
    <citation type="submission" date="2023-07" db="EMBL/GenBank/DDBJ databases">
        <title>Description of three actinobacteria isolated from air of manufacturing shop in a pharmaceutical factory.</title>
        <authorList>
            <person name="Zhang D.-F."/>
        </authorList>
    </citation>
    <scope>NUCLEOTIDE SEQUENCE [LARGE SCALE GENOMIC DNA]</scope>
    <source>
        <strain evidence="3">CCTCC AB 207010</strain>
    </source>
</reference>
<proteinExistence type="predicted"/>
<protein>
    <submittedName>
        <fullName evidence="2">Uncharacterized protein</fullName>
    </submittedName>
</protein>
<dbReference type="RefSeq" id="WP_310537817.1">
    <property type="nucleotide sequence ID" value="NZ_BAAAOC010000083.1"/>
</dbReference>
<comment type="caution">
    <text evidence="2">The sequence shown here is derived from an EMBL/GenBank/DDBJ whole genome shotgun (WGS) entry which is preliminary data.</text>
</comment>
<organism evidence="2 3">
    <name type="scientific">Nesterenkonia flava</name>
    <dbReference type="NCBI Taxonomy" id="469799"/>
    <lineage>
        <taxon>Bacteria</taxon>
        <taxon>Bacillati</taxon>
        <taxon>Actinomycetota</taxon>
        <taxon>Actinomycetes</taxon>
        <taxon>Micrococcales</taxon>
        <taxon>Micrococcaceae</taxon>
        <taxon>Nesterenkonia</taxon>
    </lineage>
</organism>
<sequence>MVWALTSIMVISALSQLTVVMLGARMPAALYRPFAHLHWLIVPGFWRQLSCWSSSWTAGTTR</sequence>
<dbReference type="Proteomes" id="UP001260872">
    <property type="component" value="Unassembled WGS sequence"/>
</dbReference>